<dbReference type="PANTHER" id="PTHR11014">
    <property type="entry name" value="PEPTIDASE M20 FAMILY MEMBER"/>
    <property type="match status" value="1"/>
</dbReference>
<keyword evidence="1 4" id="KW-0378">Hydrolase</keyword>
<dbReference type="GO" id="GO:0019877">
    <property type="term" value="P:diaminopimelate biosynthetic process"/>
    <property type="evidence" value="ECO:0007669"/>
    <property type="project" value="UniProtKB-ARBA"/>
</dbReference>
<name>A0A0X3TM50_9RHOB</name>
<accession>A0A0X3TM50</accession>
<dbReference type="SUPFAM" id="SSF55031">
    <property type="entry name" value="Bacterial exopeptidase dimerisation domain"/>
    <property type="match status" value="1"/>
</dbReference>
<dbReference type="Pfam" id="PF01546">
    <property type="entry name" value="Peptidase_M20"/>
    <property type="match status" value="1"/>
</dbReference>
<evidence type="ECO:0000256" key="2">
    <source>
        <dbReference type="PIRSR" id="PIRSR005962-1"/>
    </source>
</evidence>
<feature type="binding site" evidence="2">
    <location>
        <position position="106"/>
    </location>
    <ligand>
        <name>Mn(2+)</name>
        <dbReference type="ChEBI" id="CHEBI:29035"/>
        <label>2</label>
    </ligand>
</feature>
<dbReference type="Pfam" id="PF07687">
    <property type="entry name" value="M20_dimer"/>
    <property type="match status" value="1"/>
</dbReference>
<keyword evidence="2" id="KW-0464">Manganese</keyword>
<dbReference type="InterPro" id="IPR011650">
    <property type="entry name" value="Peptidase_M20_dimer"/>
</dbReference>
<comment type="caution">
    <text evidence="4">The sequence shown here is derived from an EMBL/GenBank/DDBJ whole genome shotgun (WGS) entry which is preliminary data.</text>
</comment>
<dbReference type="EMBL" id="LQBQ01000034">
    <property type="protein sequence ID" value="KUJ76793.1"/>
    <property type="molecule type" value="Genomic_DNA"/>
</dbReference>
<protein>
    <submittedName>
        <fullName evidence="4">Amidohydrolase</fullName>
    </submittedName>
</protein>
<feature type="binding site" evidence="2">
    <location>
        <position position="359"/>
    </location>
    <ligand>
        <name>Mn(2+)</name>
        <dbReference type="ChEBI" id="CHEBI:29035"/>
        <label>2</label>
    </ligand>
</feature>
<dbReference type="Gene3D" id="3.40.630.10">
    <property type="entry name" value="Zn peptidases"/>
    <property type="match status" value="1"/>
</dbReference>
<keyword evidence="5" id="KW-1185">Reference proteome</keyword>
<feature type="binding site" evidence="2">
    <location>
        <position position="165"/>
    </location>
    <ligand>
        <name>Mn(2+)</name>
        <dbReference type="ChEBI" id="CHEBI:29035"/>
        <label>2</label>
    </ligand>
</feature>
<gene>
    <name evidence="4" type="ORF">AVO45_09825</name>
</gene>
<evidence type="ECO:0000259" key="3">
    <source>
        <dbReference type="Pfam" id="PF07687"/>
    </source>
</evidence>
<dbReference type="PANTHER" id="PTHR11014:SF63">
    <property type="entry name" value="METALLOPEPTIDASE, PUTATIVE (AFU_ORTHOLOGUE AFUA_6G09600)-RELATED"/>
    <property type="match status" value="1"/>
</dbReference>
<dbReference type="InterPro" id="IPR036264">
    <property type="entry name" value="Bact_exopeptidase_dim_dom"/>
</dbReference>
<dbReference type="CDD" id="cd05666">
    <property type="entry name" value="M20_Acy1-like"/>
    <property type="match status" value="1"/>
</dbReference>
<evidence type="ECO:0000256" key="1">
    <source>
        <dbReference type="ARBA" id="ARBA00022801"/>
    </source>
</evidence>
<dbReference type="FunFam" id="3.30.70.360:FF:000001">
    <property type="entry name" value="N-acetyldiaminopimelate deacetylase"/>
    <property type="match status" value="1"/>
</dbReference>
<dbReference type="RefSeq" id="WP_068347554.1">
    <property type="nucleotide sequence ID" value="NZ_LQBQ01000034.1"/>
</dbReference>
<feature type="binding site" evidence="2">
    <location>
        <position position="139"/>
    </location>
    <ligand>
        <name>Mn(2+)</name>
        <dbReference type="ChEBI" id="CHEBI:29035"/>
        <label>2</label>
    </ligand>
</feature>
<dbReference type="OrthoDB" id="9777385at2"/>
<dbReference type="Proteomes" id="UP000053791">
    <property type="component" value="Unassembled WGS sequence"/>
</dbReference>
<proteinExistence type="predicted"/>
<sequence length="388" mass="41682">MPIKNRLAEMHDEITGWRRHLHAHPELMYDVHETAAFVVERLKEFGVDDITTGVGKTGVVAVIEGKTDTKGRVIGLRADMDALPIEEATGLDYASTVPGKMHACGHDGHTSMLLGAAKYLAETRNFDGKVVLIFQPAEEGGAGGLAMCKDGLMDRWGIQEVYGMHNMPGLPVGEFAIRPGALMASSDEFEIVVTGKGGHAAAPHEAVDTTLAAAQIVVTLQSVVSRTVDPIKRVVLTVGTFQTDSVASNVIAHTARLQGTVRTLDPEYRAIAEERVRRIAEDTASAFGASAEVTWTPGYPVTVNSEDETKHAAEAAAAVAGKVDDNVDPIMPSEDFAYMLEERPGAYIFLGNGDTAMCHHPAYNFDDDAIPAGCSWFAELVERRMPVA</sequence>
<dbReference type="PIRSF" id="PIRSF005962">
    <property type="entry name" value="Pept_M20D_amidohydro"/>
    <property type="match status" value="1"/>
</dbReference>
<dbReference type="AlphaFoldDB" id="A0A0X3TM50"/>
<evidence type="ECO:0000313" key="5">
    <source>
        <dbReference type="Proteomes" id="UP000053791"/>
    </source>
</evidence>
<dbReference type="InterPro" id="IPR017439">
    <property type="entry name" value="Amidohydrolase"/>
</dbReference>
<dbReference type="GO" id="GO:0050118">
    <property type="term" value="F:N-acetyldiaminopimelate deacetylase activity"/>
    <property type="evidence" value="ECO:0007669"/>
    <property type="project" value="UniProtKB-ARBA"/>
</dbReference>
<dbReference type="Gene3D" id="3.30.70.360">
    <property type="match status" value="1"/>
</dbReference>
<evidence type="ECO:0000313" key="4">
    <source>
        <dbReference type="EMBL" id="KUJ76793.1"/>
    </source>
</evidence>
<dbReference type="SUPFAM" id="SSF53187">
    <property type="entry name" value="Zn-dependent exopeptidases"/>
    <property type="match status" value="1"/>
</dbReference>
<dbReference type="GO" id="GO:0046872">
    <property type="term" value="F:metal ion binding"/>
    <property type="evidence" value="ECO:0007669"/>
    <property type="project" value="UniProtKB-KW"/>
</dbReference>
<feature type="domain" description="Peptidase M20 dimerisation" evidence="3">
    <location>
        <begin position="188"/>
        <end position="284"/>
    </location>
</feature>
<keyword evidence="2" id="KW-0479">Metal-binding</keyword>
<comment type="cofactor">
    <cofactor evidence="2">
        <name>Mn(2+)</name>
        <dbReference type="ChEBI" id="CHEBI:29035"/>
    </cofactor>
    <text evidence="2">The Mn(2+) ion enhances activity.</text>
</comment>
<organism evidence="4 5">
    <name type="scientific">Ruegeria marisrubri</name>
    <dbReference type="NCBI Taxonomy" id="1685379"/>
    <lineage>
        <taxon>Bacteria</taxon>
        <taxon>Pseudomonadati</taxon>
        <taxon>Pseudomonadota</taxon>
        <taxon>Alphaproteobacteria</taxon>
        <taxon>Rhodobacterales</taxon>
        <taxon>Roseobacteraceae</taxon>
        <taxon>Ruegeria</taxon>
    </lineage>
</organism>
<dbReference type="STRING" id="1685379.AVO45_09825"/>
<feature type="binding site" evidence="2">
    <location>
        <position position="104"/>
    </location>
    <ligand>
        <name>Mn(2+)</name>
        <dbReference type="ChEBI" id="CHEBI:29035"/>
        <label>2</label>
    </ligand>
</feature>
<dbReference type="NCBIfam" id="TIGR01891">
    <property type="entry name" value="amidohydrolases"/>
    <property type="match status" value="1"/>
</dbReference>
<reference evidence="4 5" key="1">
    <citation type="submission" date="2015-12" db="EMBL/GenBank/DDBJ databases">
        <authorList>
            <person name="Shamseldin A."/>
            <person name="Moawad H."/>
            <person name="Abd El-Rahim W.M."/>
            <person name="Sadowsky M.J."/>
        </authorList>
    </citation>
    <scope>NUCLEOTIDE SEQUENCE [LARGE SCALE GENOMIC DNA]</scope>
    <source>
        <strain evidence="4 5">ZGT118</strain>
    </source>
</reference>
<dbReference type="InterPro" id="IPR002933">
    <property type="entry name" value="Peptidase_M20"/>
</dbReference>